<feature type="transmembrane region" description="Helical" evidence="1">
    <location>
        <begin position="228"/>
        <end position="247"/>
    </location>
</feature>
<evidence type="ECO:0000313" key="2">
    <source>
        <dbReference type="EMBL" id="GEM83231.1"/>
    </source>
</evidence>
<name>A0A511R0T3_9DEIN</name>
<reference evidence="2 3" key="1">
    <citation type="submission" date="2019-07" db="EMBL/GenBank/DDBJ databases">
        <title>Whole genome shotgun sequence of Meiothermus hypogaeus NBRC 106114.</title>
        <authorList>
            <person name="Hosoyama A."/>
            <person name="Uohara A."/>
            <person name="Ohji S."/>
            <person name="Ichikawa N."/>
        </authorList>
    </citation>
    <scope>NUCLEOTIDE SEQUENCE [LARGE SCALE GENOMIC DNA]</scope>
    <source>
        <strain evidence="2 3">NBRC 106114</strain>
    </source>
</reference>
<feature type="transmembrane region" description="Helical" evidence="1">
    <location>
        <begin position="138"/>
        <end position="160"/>
    </location>
</feature>
<keyword evidence="1" id="KW-0472">Membrane</keyword>
<keyword evidence="1" id="KW-0812">Transmembrane</keyword>
<organism evidence="2 3">
    <name type="scientific">Meiothermus hypogaeus NBRC 106114</name>
    <dbReference type="NCBI Taxonomy" id="1227553"/>
    <lineage>
        <taxon>Bacteria</taxon>
        <taxon>Thermotogati</taxon>
        <taxon>Deinococcota</taxon>
        <taxon>Deinococci</taxon>
        <taxon>Thermales</taxon>
        <taxon>Thermaceae</taxon>
        <taxon>Meiothermus</taxon>
    </lineage>
</organism>
<dbReference type="RefSeq" id="WP_119340615.1">
    <property type="nucleotide sequence ID" value="NZ_BJXL01000036.1"/>
</dbReference>
<dbReference type="AlphaFoldDB" id="A0A511R0T3"/>
<feature type="transmembrane region" description="Helical" evidence="1">
    <location>
        <begin position="93"/>
        <end position="118"/>
    </location>
</feature>
<comment type="caution">
    <text evidence="2">The sequence shown here is derived from an EMBL/GenBank/DDBJ whole genome shotgun (WGS) entry which is preliminary data.</text>
</comment>
<protein>
    <submittedName>
        <fullName evidence="2">Uncharacterized protein</fullName>
    </submittedName>
</protein>
<feature type="transmembrane region" description="Helical" evidence="1">
    <location>
        <begin position="48"/>
        <end position="72"/>
    </location>
</feature>
<evidence type="ECO:0000313" key="3">
    <source>
        <dbReference type="Proteomes" id="UP000321197"/>
    </source>
</evidence>
<sequence length="252" mass="27794">MMNAFRTLLWLELRKFGVFGLGLLLVVAGWFFMARQTFEWNGYKLESAAMVFAVTAFVAVGGSIAYLAALIMDFGREYRAGRWSLLLGSPQPGWLYLAARTLMGVGVLTLFNGGLWLVQTFWLGQVGVSLPIGLGAGIWLYLLGGLALVVPALFLGLWVAAYIPGKATLIALIIGVIGLGQVLEWSARLWGSQFYRWLPAWKLPAPGVEQNPAVRMEWENFPGLPSEAFVILSVLTALFFFVASRLWQEVEA</sequence>
<dbReference type="OrthoDB" id="26305at2"/>
<feature type="transmembrane region" description="Helical" evidence="1">
    <location>
        <begin position="167"/>
        <end position="187"/>
    </location>
</feature>
<feature type="transmembrane region" description="Helical" evidence="1">
    <location>
        <begin position="16"/>
        <end position="33"/>
    </location>
</feature>
<gene>
    <name evidence="2" type="ORF">MHY01S_13970</name>
</gene>
<dbReference type="Proteomes" id="UP000321197">
    <property type="component" value="Unassembled WGS sequence"/>
</dbReference>
<keyword evidence="1" id="KW-1133">Transmembrane helix</keyword>
<dbReference type="EMBL" id="BJXL01000036">
    <property type="protein sequence ID" value="GEM83231.1"/>
    <property type="molecule type" value="Genomic_DNA"/>
</dbReference>
<proteinExistence type="predicted"/>
<evidence type="ECO:0000256" key="1">
    <source>
        <dbReference type="SAM" id="Phobius"/>
    </source>
</evidence>
<accession>A0A511R0T3</accession>